<evidence type="ECO:0000256" key="1">
    <source>
        <dbReference type="SAM" id="MobiDB-lite"/>
    </source>
</evidence>
<accession>A0A6A5QLI4</accession>
<gene>
    <name evidence="2" type="ORF">BDU57DRAFT_449258</name>
</gene>
<reference evidence="2" key="1">
    <citation type="journal article" date="2020" name="Stud. Mycol.">
        <title>101 Dothideomycetes genomes: a test case for predicting lifestyles and emergence of pathogens.</title>
        <authorList>
            <person name="Haridas S."/>
            <person name="Albert R."/>
            <person name="Binder M."/>
            <person name="Bloem J."/>
            <person name="Labutti K."/>
            <person name="Salamov A."/>
            <person name="Andreopoulos B."/>
            <person name="Baker S."/>
            <person name="Barry K."/>
            <person name="Bills G."/>
            <person name="Bluhm B."/>
            <person name="Cannon C."/>
            <person name="Castanera R."/>
            <person name="Culley D."/>
            <person name="Daum C."/>
            <person name="Ezra D."/>
            <person name="Gonzalez J."/>
            <person name="Henrissat B."/>
            <person name="Kuo A."/>
            <person name="Liang C."/>
            <person name="Lipzen A."/>
            <person name="Lutzoni F."/>
            <person name="Magnuson J."/>
            <person name="Mondo S."/>
            <person name="Nolan M."/>
            <person name="Ohm R."/>
            <person name="Pangilinan J."/>
            <person name="Park H.-J."/>
            <person name="Ramirez L."/>
            <person name="Alfaro M."/>
            <person name="Sun H."/>
            <person name="Tritt A."/>
            <person name="Yoshinaga Y."/>
            <person name="Zwiers L.-H."/>
            <person name="Turgeon B."/>
            <person name="Goodwin S."/>
            <person name="Spatafora J."/>
            <person name="Crous P."/>
            <person name="Grigoriev I."/>
        </authorList>
    </citation>
    <scope>NUCLEOTIDE SEQUENCE</scope>
    <source>
        <strain evidence="2">HMLAC05119</strain>
    </source>
</reference>
<evidence type="ECO:0000313" key="2">
    <source>
        <dbReference type="EMBL" id="KAF1916631.1"/>
    </source>
</evidence>
<evidence type="ECO:0000313" key="3">
    <source>
        <dbReference type="Proteomes" id="UP000800096"/>
    </source>
</evidence>
<feature type="region of interest" description="Disordered" evidence="1">
    <location>
        <begin position="46"/>
        <end position="81"/>
    </location>
</feature>
<organism evidence="2 3">
    <name type="scientific">Ampelomyces quisqualis</name>
    <name type="common">Powdery mildew agent</name>
    <dbReference type="NCBI Taxonomy" id="50730"/>
    <lineage>
        <taxon>Eukaryota</taxon>
        <taxon>Fungi</taxon>
        <taxon>Dikarya</taxon>
        <taxon>Ascomycota</taxon>
        <taxon>Pezizomycotina</taxon>
        <taxon>Dothideomycetes</taxon>
        <taxon>Pleosporomycetidae</taxon>
        <taxon>Pleosporales</taxon>
        <taxon>Pleosporineae</taxon>
        <taxon>Phaeosphaeriaceae</taxon>
        <taxon>Ampelomyces</taxon>
    </lineage>
</organism>
<sequence>MEHTAIRDTVDQVQVEEAQWHVQPRDIDIHARGQAPSERPGRLTVISEEEQSVGGRLTRRRRADHSRSGESGVSRIDLGSQGRREEGFLECLVP</sequence>
<dbReference type="EMBL" id="ML979135">
    <property type="protein sequence ID" value="KAF1916631.1"/>
    <property type="molecule type" value="Genomic_DNA"/>
</dbReference>
<proteinExistence type="predicted"/>
<dbReference type="Proteomes" id="UP000800096">
    <property type="component" value="Unassembled WGS sequence"/>
</dbReference>
<protein>
    <submittedName>
        <fullName evidence="2">Uncharacterized protein</fullName>
    </submittedName>
</protein>
<name>A0A6A5QLI4_AMPQU</name>
<dbReference type="AlphaFoldDB" id="A0A6A5QLI4"/>
<keyword evidence="3" id="KW-1185">Reference proteome</keyword>